<dbReference type="Proteomes" id="UP000323067">
    <property type="component" value="Chromosome i"/>
</dbReference>
<dbReference type="GO" id="GO:1990904">
    <property type="term" value="C:ribonucleoprotein complex"/>
    <property type="evidence" value="ECO:0007669"/>
    <property type="project" value="UniProtKB-KW"/>
</dbReference>
<dbReference type="EMBL" id="CP023328">
    <property type="protein sequence ID" value="ATY67496.1"/>
    <property type="molecule type" value="Genomic_DNA"/>
</dbReference>
<feature type="compositionally biased region" description="Low complexity" evidence="4">
    <location>
        <begin position="70"/>
        <end position="86"/>
    </location>
</feature>
<dbReference type="InterPro" id="IPR004303">
    <property type="entry name" value="PAD"/>
</dbReference>
<dbReference type="Pfam" id="PF01165">
    <property type="entry name" value="Ribosomal_S21"/>
    <property type="match status" value="1"/>
</dbReference>
<evidence type="ECO:0000256" key="2">
    <source>
        <dbReference type="ARBA" id="ARBA00022980"/>
    </source>
</evidence>
<accession>A0A2H4SWK0</accession>
<dbReference type="VEuPathDB" id="FungiDB:A9K55_000323"/>
<dbReference type="GO" id="GO:0005509">
    <property type="term" value="F:calcium ion binding"/>
    <property type="evidence" value="ECO:0007669"/>
    <property type="project" value="InterPro"/>
</dbReference>
<keyword evidence="2" id="KW-0689">Ribosomal protein</keyword>
<evidence type="ECO:0000259" key="5">
    <source>
        <dbReference type="Pfam" id="PF03068"/>
    </source>
</evidence>
<dbReference type="SUPFAM" id="SSF55909">
    <property type="entry name" value="Pentein"/>
    <property type="match status" value="1"/>
</dbReference>
<evidence type="ECO:0000313" key="6">
    <source>
        <dbReference type="EMBL" id="ATY67496.1"/>
    </source>
</evidence>
<organism evidence="6 7">
    <name type="scientific">Cordyceps militaris</name>
    <name type="common">Caterpillar fungus</name>
    <name type="synonym">Clavaria militaris</name>
    <dbReference type="NCBI Taxonomy" id="73501"/>
    <lineage>
        <taxon>Eukaryota</taxon>
        <taxon>Fungi</taxon>
        <taxon>Dikarya</taxon>
        <taxon>Ascomycota</taxon>
        <taxon>Pezizomycotina</taxon>
        <taxon>Sordariomycetes</taxon>
        <taxon>Hypocreomycetidae</taxon>
        <taxon>Hypocreales</taxon>
        <taxon>Cordycipitaceae</taxon>
        <taxon>Cordyceps</taxon>
    </lineage>
</organism>
<dbReference type="Pfam" id="PF03068">
    <property type="entry name" value="PAD"/>
    <property type="match status" value="1"/>
</dbReference>
<proteinExistence type="inferred from homology"/>
<dbReference type="PANTHER" id="PTHR10837:SF8">
    <property type="entry name" value="PROTEIN-ARGININE DEIMINASE"/>
    <property type="match status" value="1"/>
</dbReference>
<dbReference type="GO" id="GO:0003735">
    <property type="term" value="F:structural constituent of ribosome"/>
    <property type="evidence" value="ECO:0007669"/>
    <property type="project" value="InterPro"/>
</dbReference>
<dbReference type="InterPro" id="IPR036556">
    <property type="entry name" value="PAD_central_sf"/>
</dbReference>
<feature type="compositionally biased region" description="Polar residues" evidence="4">
    <location>
        <begin position="46"/>
        <end position="56"/>
    </location>
</feature>
<dbReference type="PANTHER" id="PTHR10837">
    <property type="entry name" value="PEPTIDYLARGININE DEIMINASE"/>
    <property type="match status" value="1"/>
</dbReference>
<dbReference type="InterPro" id="IPR001911">
    <property type="entry name" value="Ribosomal_bS21"/>
</dbReference>
<dbReference type="GO" id="GO:0005840">
    <property type="term" value="C:ribosome"/>
    <property type="evidence" value="ECO:0007669"/>
    <property type="project" value="UniProtKB-KW"/>
</dbReference>
<feature type="region of interest" description="Disordered" evidence="4">
    <location>
        <begin position="1"/>
        <end position="86"/>
    </location>
</feature>
<evidence type="ECO:0000256" key="1">
    <source>
        <dbReference type="ARBA" id="ARBA00006640"/>
    </source>
</evidence>
<comment type="similarity">
    <text evidence="1">Belongs to the bacterial ribosomal protein bS21 family.</text>
</comment>
<keyword evidence="3" id="KW-0687">Ribonucleoprotein</keyword>
<dbReference type="OrthoDB" id="5102063at2759"/>
<dbReference type="GO" id="GO:0005737">
    <property type="term" value="C:cytoplasm"/>
    <property type="evidence" value="ECO:0007669"/>
    <property type="project" value="InterPro"/>
</dbReference>
<dbReference type="InterPro" id="IPR013530">
    <property type="entry name" value="PAD_C"/>
</dbReference>
<dbReference type="SUPFAM" id="SSF110083">
    <property type="entry name" value="Peptidylarginine deiminase Pad4, middle domain"/>
    <property type="match status" value="1"/>
</dbReference>
<evidence type="ECO:0000256" key="4">
    <source>
        <dbReference type="SAM" id="MobiDB-lite"/>
    </source>
</evidence>
<feature type="compositionally biased region" description="Polar residues" evidence="4">
    <location>
        <begin position="1"/>
        <end position="17"/>
    </location>
</feature>
<name>A0A2H4SWK0_CORMI</name>
<protein>
    <recommendedName>
        <fullName evidence="5">Protein-arginine deiminase C-terminal domain-containing protein</fullName>
    </recommendedName>
</protein>
<evidence type="ECO:0000256" key="3">
    <source>
        <dbReference type="ARBA" id="ARBA00023274"/>
    </source>
</evidence>
<feature type="compositionally biased region" description="Pro residues" evidence="4">
    <location>
        <begin position="60"/>
        <end position="69"/>
    </location>
</feature>
<dbReference type="Gene3D" id="3.75.10.10">
    <property type="entry name" value="L-arginine/glycine Amidinotransferase, Chain A"/>
    <property type="match status" value="1"/>
</dbReference>
<dbReference type="AlphaFoldDB" id="A0A2H4SWK0"/>
<evidence type="ECO:0000313" key="7">
    <source>
        <dbReference type="Proteomes" id="UP000323067"/>
    </source>
</evidence>
<reference evidence="6 7" key="1">
    <citation type="journal article" date="2017" name="BMC Genomics">
        <title>Chromosome level assembly and secondary metabolite potential of the parasitic fungus Cordyceps militaris.</title>
        <authorList>
            <person name="Kramer G.J."/>
            <person name="Nodwell J.R."/>
        </authorList>
    </citation>
    <scope>NUCLEOTIDE SEQUENCE [LARGE SCALE GENOMIC DNA]</scope>
    <source>
        <strain evidence="6 7">ATCC 34164</strain>
    </source>
</reference>
<sequence length="828" mass="90068">MSMQAPSSTRCFTTTVMNLADRRAPKPAPRVNPLIGGIQPKPQEPATATATKPNAQSTLTPPPPPPPKSAPLAAKPSPSSTSTYSATSKALPFELDVTSILSTKAAEYGRSLQQEDPLTRPRVRAAATTGRTIFVRAAQPGPNSAPTVRSALAMLGRLVTTQHIKNKYHSQKAHERPGLKRKRLASERWRARFKGGFCAAYARVHELRKQGLLGASQALEVTILADTNRDGKIDTTGKSDYTGKNTWTESSGALFLANIGDSNRRCSSLITTDENDKTNPDYNLCNDASGDVQRNPKYLAPVLTLPSPELSDTATGSIVVDKVAASKVRVFLKDGADWAYVASNYTFTAGQLRKGLDLGVDAREVRTTAWDGKATLQFSVKDKGAEATDSVALRVAPVLTHHHVQPAEQVLVSMYQSSRLSPDKLQEKFVQDLTKLSLQAGVKQPFVTVNSSDHWTQDFFEPGYTTIPGPEGPVVLRIMIASAQNESRRIVSHRWLFREMRSDTVGAVQHRTYGTTTDSTGNLETVPPYTLNGKSYPAGRAIMGSHFGKKPEMVKFLKAQEVQAPVGIDTTWLMVGHTDEFMQFLPANNKRGWVMMVDDPLAGLEILQQAQKQGHGKVRAISRPKMPSDGSYCVPTNSIDDFLNLANFTEVQKYCDKNIKANIDILKNETGLTDSEIIRVPALFYTSENPTACRDSKAQAVPAAGAANEGIYAQGYRQRPYVNVLEAGGGGKGPDGLARRQADDTWQVAALYPGCINGVVLSNTQYAAPNPWGPVVDGKDILASAVNAAYAKANFTVHYMDDFFTHHVESGEVHCGSNVIRGTTAKWW</sequence>
<feature type="domain" description="Protein-arginine deiminase C-terminal" evidence="5">
    <location>
        <begin position="387"/>
        <end position="828"/>
    </location>
</feature>
<dbReference type="GO" id="GO:0006412">
    <property type="term" value="P:translation"/>
    <property type="evidence" value="ECO:0007669"/>
    <property type="project" value="InterPro"/>
</dbReference>
<dbReference type="VEuPathDB" id="FungiDB:CCM_09283"/>
<gene>
    <name evidence="6" type="ORF">A9K55_000323</name>
</gene>
<dbReference type="GO" id="GO:0004668">
    <property type="term" value="F:protein-arginine deiminase activity"/>
    <property type="evidence" value="ECO:0007669"/>
    <property type="project" value="InterPro"/>
</dbReference>